<feature type="compositionally biased region" description="Low complexity" evidence="7">
    <location>
        <begin position="7"/>
        <end position="24"/>
    </location>
</feature>
<evidence type="ECO:0000256" key="1">
    <source>
        <dbReference type="ARBA" id="ARBA00004123"/>
    </source>
</evidence>
<keyword evidence="10" id="KW-1185">Reference proteome</keyword>
<name>A0AAD7EC18_9AGAR</name>
<evidence type="ECO:0000256" key="6">
    <source>
        <dbReference type="PROSITE-ProRule" id="PRU00094"/>
    </source>
</evidence>
<evidence type="ECO:0000256" key="2">
    <source>
        <dbReference type="ARBA" id="ARBA00022723"/>
    </source>
</evidence>
<dbReference type="PROSITE" id="PS00344">
    <property type="entry name" value="GATA_ZN_FINGER_1"/>
    <property type="match status" value="1"/>
</dbReference>
<accession>A0AAD7EC18</accession>
<dbReference type="PANTHER" id="PTHR10071:SF281">
    <property type="entry name" value="BOX A-BINDING FACTOR-RELATED"/>
    <property type="match status" value="1"/>
</dbReference>
<dbReference type="Proteomes" id="UP001218218">
    <property type="component" value="Unassembled WGS sequence"/>
</dbReference>
<dbReference type="PANTHER" id="PTHR10071">
    <property type="entry name" value="TRANSCRIPTION FACTOR GATA FAMILY MEMBER"/>
    <property type="match status" value="1"/>
</dbReference>
<proteinExistence type="predicted"/>
<evidence type="ECO:0000313" key="9">
    <source>
        <dbReference type="EMBL" id="KAJ7309375.1"/>
    </source>
</evidence>
<evidence type="ECO:0000259" key="8">
    <source>
        <dbReference type="PROSITE" id="PS50114"/>
    </source>
</evidence>
<evidence type="ECO:0000256" key="5">
    <source>
        <dbReference type="ARBA" id="ARBA00023242"/>
    </source>
</evidence>
<evidence type="ECO:0000313" key="10">
    <source>
        <dbReference type="Proteomes" id="UP001218218"/>
    </source>
</evidence>
<organism evidence="9 10">
    <name type="scientific">Mycena albidolilacea</name>
    <dbReference type="NCBI Taxonomy" id="1033008"/>
    <lineage>
        <taxon>Eukaryota</taxon>
        <taxon>Fungi</taxon>
        <taxon>Dikarya</taxon>
        <taxon>Basidiomycota</taxon>
        <taxon>Agaricomycotina</taxon>
        <taxon>Agaricomycetes</taxon>
        <taxon>Agaricomycetidae</taxon>
        <taxon>Agaricales</taxon>
        <taxon>Marasmiineae</taxon>
        <taxon>Mycenaceae</taxon>
        <taxon>Mycena</taxon>
    </lineage>
</organism>
<dbReference type="InterPro" id="IPR000679">
    <property type="entry name" value="Znf_GATA"/>
</dbReference>
<dbReference type="InterPro" id="IPR039355">
    <property type="entry name" value="Transcription_factor_GATA"/>
</dbReference>
<dbReference type="GO" id="GO:0000978">
    <property type="term" value="F:RNA polymerase II cis-regulatory region sequence-specific DNA binding"/>
    <property type="evidence" value="ECO:0007669"/>
    <property type="project" value="TreeGrafter"/>
</dbReference>
<dbReference type="GO" id="GO:0045944">
    <property type="term" value="P:positive regulation of transcription by RNA polymerase II"/>
    <property type="evidence" value="ECO:0007669"/>
    <property type="project" value="TreeGrafter"/>
</dbReference>
<feature type="compositionally biased region" description="Polar residues" evidence="7">
    <location>
        <begin position="33"/>
        <end position="66"/>
    </location>
</feature>
<reference evidence="9" key="1">
    <citation type="submission" date="2023-03" db="EMBL/GenBank/DDBJ databases">
        <title>Massive genome expansion in bonnet fungi (Mycena s.s.) driven by repeated elements and novel gene families across ecological guilds.</title>
        <authorList>
            <consortium name="Lawrence Berkeley National Laboratory"/>
            <person name="Harder C.B."/>
            <person name="Miyauchi S."/>
            <person name="Viragh M."/>
            <person name="Kuo A."/>
            <person name="Thoen E."/>
            <person name="Andreopoulos B."/>
            <person name="Lu D."/>
            <person name="Skrede I."/>
            <person name="Drula E."/>
            <person name="Henrissat B."/>
            <person name="Morin E."/>
            <person name="Kohler A."/>
            <person name="Barry K."/>
            <person name="LaButti K."/>
            <person name="Morin E."/>
            <person name="Salamov A."/>
            <person name="Lipzen A."/>
            <person name="Mereny Z."/>
            <person name="Hegedus B."/>
            <person name="Baldrian P."/>
            <person name="Stursova M."/>
            <person name="Weitz H."/>
            <person name="Taylor A."/>
            <person name="Grigoriev I.V."/>
            <person name="Nagy L.G."/>
            <person name="Martin F."/>
            <person name="Kauserud H."/>
        </authorList>
    </citation>
    <scope>NUCLEOTIDE SEQUENCE</scope>
    <source>
        <strain evidence="9">CBHHK002</strain>
    </source>
</reference>
<protein>
    <recommendedName>
        <fullName evidence="8">GATA-type domain-containing protein</fullName>
    </recommendedName>
</protein>
<feature type="region of interest" description="Disordered" evidence="7">
    <location>
        <begin position="1"/>
        <end position="79"/>
    </location>
</feature>
<dbReference type="Pfam" id="PF00320">
    <property type="entry name" value="GATA"/>
    <property type="match status" value="2"/>
</dbReference>
<keyword evidence="5" id="KW-0539">Nucleus</keyword>
<keyword evidence="3 6" id="KW-0863">Zinc-finger</keyword>
<evidence type="ECO:0000256" key="4">
    <source>
        <dbReference type="ARBA" id="ARBA00022833"/>
    </source>
</evidence>
<dbReference type="SUPFAM" id="SSF57716">
    <property type="entry name" value="Glucocorticoid receptor-like (DNA-binding domain)"/>
    <property type="match status" value="2"/>
</dbReference>
<dbReference type="GO" id="GO:0005634">
    <property type="term" value="C:nucleus"/>
    <property type="evidence" value="ECO:0007669"/>
    <property type="project" value="UniProtKB-SubCell"/>
</dbReference>
<dbReference type="SMART" id="SM00401">
    <property type="entry name" value="ZnF_GATA"/>
    <property type="match status" value="2"/>
</dbReference>
<dbReference type="CDD" id="cd00202">
    <property type="entry name" value="ZnF_GATA"/>
    <property type="match status" value="2"/>
</dbReference>
<keyword evidence="4" id="KW-0862">Zinc</keyword>
<dbReference type="Gene3D" id="3.30.50.10">
    <property type="entry name" value="Erythroid Transcription Factor GATA-1, subunit A"/>
    <property type="match status" value="2"/>
</dbReference>
<evidence type="ECO:0000256" key="3">
    <source>
        <dbReference type="ARBA" id="ARBA00022771"/>
    </source>
</evidence>
<dbReference type="GO" id="GO:0000122">
    <property type="term" value="P:negative regulation of transcription by RNA polymerase II"/>
    <property type="evidence" value="ECO:0007669"/>
    <property type="project" value="TreeGrafter"/>
</dbReference>
<comment type="caution">
    <text evidence="9">The sequence shown here is derived from an EMBL/GenBank/DDBJ whole genome shotgun (WGS) entry which is preliminary data.</text>
</comment>
<dbReference type="PRINTS" id="PR00619">
    <property type="entry name" value="GATAZNFINGER"/>
</dbReference>
<keyword evidence="2" id="KW-0479">Metal-binding</keyword>
<feature type="domain" description="GATA-type" evidence="8">
    <location>
        <begin position="236"/>
        <end position="289"/>
    </location>
</feature>
<dbReference type="EMBL" id="JARIHO010000082">
    <property type="protein sequence ID" value="KAJ7309375.1"/>
    <property type="molecule type" value="Genomic_DNA"/>
</dbReference>
<gene>
    <name evidence="9" type="ORF">DFH08DRAFT_792402</name>
</gene>
<dbReference type="GO" id="GO:0000981">
    <property type="term" value="F:DNA-binding transcription factor activity, RNA polymerase II-specific"/>
    <property type="evidence" value="ECO:0007669"/>
    <property type="project" value="TreeGrafter"/>
</dbReference>
<dbReference type="InterPro" id="IPR013088">
    <property type="entry name" value="Znf_NHR/GATA"/>
</dbReference>
<evidence type="ECO:0000256" key="7">
    <source>
        <dbReference type="SAM" id="MobiDB-lite"/>
    </source>
</evidence>
<dbReference type="PROSITE" id="PS50114">
    <property type="entry name" value="GATA_ZN_FINGER_2"/>
    <property type="match status" value="2"/>
</dbReference>
<dbReference type="GO" id="GO:0008270">
    <property type="term" value="F:zinc ion binding"/>
    <property type="evidence" value="ECO:0007669"/>
    <property type="project" value="UniProtKB-KW"/>
</dbReference>
<feature type="domain" description="GATA-type" evidence="8">
    <location>
        <begin position="182"/>
        <end position="221"/>
    </location>
</feature>
<comment type="subcellular location">
    <subcellularLocation>
        <location evidence="1">Nucleus</location>
    </subcellularLocation>
</comment>
<dbReference type="AlphaFoldDB" id="A0AAD7EC18"/>
<sequence length="295" mass="32331">MNNQRPYYTSSSSSRNIPYSSYSSLANAGMSYGPSTNQSNPSAGQYSNAMQKTSSARSHSQASPQTYPHGHAKTGYGMVGPAVPHGAAFNHNGTTFHSTTSYTPRAGPQYSNSMQYPGSQPQFPPSSLDEYILAVGGPGPAAPMSPIISSQHSYALNASSASPDQYVVAAEDGYDPDLFGPRQCYHCRATSTPLWRRDPDTHRTLCNACGLYLQQRHSQRPRLLIDAEQEDESDGAPEGPECNHCHTRQTSVWRRDKDGNQVCNACGVYQRLRGKERPLSLKRNKIKPRTRSPQT</sequence>